<gene>
    <name evidence="1" type="primary">Acey_s0226.g2785</name>
    <name evidence="1" type="ORF">Y032_0226g2785</name>
</gene>
<dbReference type="EMBL" id="JARK01001562">
    <property type="protein sequence ID" value="EYB89929.1"/>
    <property type="molecule type" value="Genomic_DNA"/>
</dbReference>
<organism evidence="1 2">
    <name type="scientific">Ancylostoma ceylanicum</name>
    <dbReference type="NCBI Taxonomy" id="53326"/>
    <lineage>
        <taxon>Eukaryota</taxon>
        <taxon>Metazoa</taxon>
        <taxon>Ecdysozoa</taxon>
        <taxon>Nematoda</taxon>
        <taxon>Chromadorea</taxon>
        <taxon>Rhabditida</taxon>
        <taxon>Rhabditina</taxon>
        <taxon>Rhabditomorpha</taxon>
        <taxon>Strongyloidea</taxon>
        <taxon>Ancylostomatidae</taxon>
        <taxon>Ancylostomatinae</taxon>
        <taxon>Ancylostoma</taxon>
    </lineage>
</organism>
<dbReference type="AlphaFoldDB" id="A0A016SHZ4"/>
<proteinExistence type="predicted"/>
<dbReference type="Pfam" id="PF13896">
    <property type="entry name" value="Glyco_transf_49"/>
    <property type="match status" value="1"/>
</dbReference>
<name>A0A016SHZ4_9BILA</name>
<dbReference type="Proteomes" id="UP000024635">
    <property type="component" value="Unassembled WGS sequence"/>
</dbReference>
<sequence length="282" mass="31996">MGKILIDVISADKFSQLPPRSIKENGAELSMVGAFVHAFELDYSSCVDDVMKHFGASSRTTLLCLYCVALMILMAEYWNFMGNSVNSTLTPTSPSILYHDYCVHYDIIAPPVTDFDRIGQILHVSADMLDHRINEQVVNWNAPVSMTVVLRSIDQYGCTVNYLKRLRRNSHAVARHLRAHVIFARSWSQNCTVPLTSMRSEAAECEKLEVTLEQVALYPANLARNVARMFSATKYIIITDYEHLFNEGFEATVRTVADTRLAEKPQTMLVYRIFEIDEKVTV</sequence>
<dbReference type="PANTHER" id="PTHR47411">
    <property type="entry name" value="B3GNT1, BETA-1,3-N-ACETYLGUCOSAMINYLTRANSFERASE 1, HOMOLOG"/>
    <property type="match status" value="1"/>
</dbReference>
<keyword evidence="2" id="KW-1185">Reference proteome</keyword>
<dbReference type="STRING" id="53326.A0A016SHZ4"/>
<reference evidence="2" key="1">
    <citation type="journal article" date="2015" name="Nat. Genet.">
        <title>The genome and transcriptome of the zoonotic hookworm Ancylostoma ceylanicum identify infection-specific gene families.</title>
        <authorList>
            <person name="Schwarz E.M."/>
            <person name="Hu Y."/>
            <person name="Antoshechkin I."/>
            <person name="Miller M.M."/>
            <person name="Sternberg P.W."/>
            <person name="Aroian R.V."/>
        </authorList>
    </citation>
    <scope>NUCLEOTIDE SEQUENCE</scope>
    <source>
        <strain evidence="2">HY135</strain>
    </source>
</reference>
<comment type="caution">
    <text evidence="1">The sequence shown here is derived from an EMBL/GenBank/DDBJ whole genome shotgun (WGS) entry which is preliminary data.</text>
</comment>
<protein>
    <submittedName>
        <fullName evidence="1">Uncharacterized protein</fullName>
    </submittedName>
</protein>
<evidence type="ECO:0000313" key="2">
    <source>
        <dbReference type="Proteomes" id="UP000024635"/>
    </source>
</evidence>
<dbReference type="OrthoDB" id="9974378at2759"/>
<accession>A0A016SHZ4</accession>
<evidence type="ECO:0000313" key="1">
    <source>
        <dbReference type="EMBL" id="EYB89929.1"/>
    </source>
</evidence>
<dbReference type="PANTHER" id="PTHR47411:SF3">
    <property type="entry name" value="I-BETA-1,3-N-ACETYLGLUCOSAMINYLTRANSFERASE"/>
    <property type="match status" value="1"/>
</dbReference>